<dbReference type="PROSITE" id="PS00134">
    <property type="entry name" value="TRYPSIN_HIS"/>
    <property type="match status" value="1"/>
</dbReference>
<dbReference type="SUPFAM" id="SSF50494">
    <property type="entry name" value="Trypsin-like serine proteases"/>
    <property type="match status" value="1"/>
</dbReference>
<dbReference type="CDD" id="cd00190">
    <property type="entry name" value="Tryp_SPc"/>
    <property type="match status" value="1"/>
</dbReference>
<feature type="domain" description="Peptidase S1" evidence="5">
    <location>
        <begin position="38"/>
        <end position="273"/>
    </location>
</feature>
<dbReference type="EMBL" id="CADEPI010000161">
    <property type="protein sequence ID" value="CAB3378284.1"/>
    <property type="molecule type" value="Genomic_DNA"/>
</dbReference>
<name>A0A8S1DB62_9INSE</name>
<keyword evidence="4" id="KW-0732">Signal</keyword>
<dbReference type="Gene3D" id="2.40.10.10">
    <property type="entry name" value="Trypsin-like serine proteases"/>
    <property type="match status" value="1"/>
</dbReference>
<comment type="similarity">
    <text evidence="2">Belongs to the peptidase S1 family. CLIP subfamily.</text>
</comment>
<sequence length="281" mass="29947">MRVLVCVLAALALTEASPAFQSVSLPVRKLQDVVEERVIGGQESSISWFPHMVAVISDETNFCGGSLISENHVVTAAHCVIGMTSSHVILGTLEPTNSTSTGYTFMSVSQTIIHYGYDVATKDNDIAMLTLGSNAPTGSNIQPVLLPRVNTNLDLTGRSAQLSGWGKISDDSSYISNVLRNATVPIVENQVCLADYGPNYVNERKLCVATNGGTVGACYGDSGSPLVLDDVNYGERIQVGVMSFGASVGCTQGYSTVYTRVTNYLQWIQDNGGPAVRPQKQ</sequence>
<dbReference type="Pfam" id="PF00089">
    <property type="entry name" value="Trypsin"/>
    <property type="match status" value="1"/>
</dbReference>
<evidence type="ECO:0000256" key="4">
    <source>
        <dbReference type="SAM" id="SignalP"/>
    </source>
</evidence>
<dbReference type="PRINTS" id="PR00722">
    <property type="entry name" value="CHYMOTRYPSIN"/>
</dbReference>
<feature type="chain" id="PRO_5035781911" description="Peptidase S1 domain-containing protein" evidence="4">
    <location>
        <begin position="17"/>
        <end position="281"/>
    </location>
</feature>
<dbReference type="PROSITE" id="PS00135">
    <property type="entry name" value="TRYPSIN_SER"/>
    <property type="match status" value="1"/>
</dbReference>
<dbReference type="InterPro" id="IPR033116">
    <property type="entry name" value="TRYPSIN_SER"/>
</dbReference>
<dbReference type="InterPro" id="IPR051487">
    <property type="entry name" value="Ser/Thr_Proteases_Immune/Dev"/>
</dbReference>
<dbReference type="PROSITE" id="PS50240">
    <property type="entry name" value="TRYPSIN_DOM"/>
    <property type="match status" value="1"/>
</dbReference>
<dbReference type="GO" id="GO:0004252">
    <property type="term" value="F:serine-type endopeptidase activity"/>
    <property type="evidence" value="ECO:0007669"/>
    <property type="project" value="InterPro"/>
</dbReference>
<evidence type="ECO:0000256" key="2">
    <source>
        <dbReference type="ARBA" id="ARBA00024195"/>
    </source>
</evidence>
<reference evidence="6 7" key="1">
    <citation type="submission" date="2020-04" db="EMBL/GenBank/DDBJ databases">
        <authorList>
            <person name="Alioto T."/>
            <person name="Alioto T."/>
            <person name="Gomez Garrido J."/>
        </authorList>
    </citation>
    <scope>NUCLEOTIDE SEQUENCE [LARGE SCALE GENOMIC DNA]</scope>
</reference>
<dbReference type="FunFam" id="2.40.10.10:FF:000068">
    <property type="entry name" value="transmembrane protease serine 2"/>
    <property type="match status" value="1"/>
</dbReference>
<dbReference type="AlphaFoldDB" id="A0A8S1DB62"/>
<dbReference type="PANTHER" id="PTHR24256">
    <property type="entry name" value="TRYPTASE-RELATED"/>
    <property type="match status" value="1"/>
</dbReference>
<evidence type="ECO:0000313" key="7">
    <source>
        <dbReference type="Proteomes" id="UP000494165"/>
    </source>
</evidence>
<dbReference type="InterPro" id="IPR018114">
    <property type="entry name" value="TRYPSIN_HIS"/>
</dbReference>
<evidence type="ECO:0000313" key="6">
    <source>
        <dbReference type="EMBL" id="CAB3378284.1"/>
    </source>
</evidence>
<evidence type="ECO:0000256" key="3">
    <source>
        <dbReference type="RuleBase" id="RU363034"/>
    </source>
</evidence>
<dbReference type="SMART" id="SM00020">
    <property type="entry name" value="Tryp_SPc"/>
    <property type="match status" value="1"/>
</dbReference>
<protein>
    <recommendedName>
        <fullName evidence="5">Peptidase S1 domain-containing protein</fullName>
    </recommendedName>
</protein>
<dbReference type="InterPro" id="IPR001254">
    <property type="entry name" value="Trypsin_dom"/>
</dbReference>
<organism evidence="6 7">
    <name type="scientific">Cloeon dipterum</name>
    <dbReference type="NCBI Taxonomy" id="197152"/>
    <lineage>
        <taxon>Eukaryota</taxon>
        <taxon>Metazoa</taxon>
        <taxon>Ecdysozoa</taxon>
        <taxon>Arthropoda</taxon>
        <taxon>Hexapoda</taxon>
        <taxon>Insecta</taxon>
        <taxon>Pterygota</taxon>
        <taxon>Palaeoptera</taxon>
        <taxon>Ephemeroptera</taxon>
        <taxon>Pisciforma</taxon>
        <taxon>Baetidae</taxon>
        <taxon>Cloeon</taxon>
    </lineage>
</organism>
<keyword evidence="3" id="KW-0645">Protease</keyword>
<gene>
    <name evidence="6" type="ORF">CLODIP_2_CD11253</name>
</gene>
<dbReference type="InterPro" id="IPR001314">
    <property type="entry name" value="Peptidase_S1A"/>
</dbReference>
<accession>A0A8S1DB62</accession>
<dbReference type="OrthoDB" id="5565075at2759"/>
<dbReference type="InterPro" id="IPR043504">
    <property type="entry name" value="Peptidase_S1_PA_chymotrypsin"/>
</dbReference>
<dbReference type="InterPro" id="IPR009003">
    <property type="entry name" value="Peptidase_S1_PA"/>
</dbReference>
<keyword evidence="7" id="KW-1185">Reference proteome</keyword>
<evidence type="ECO:0000256" key="1">
    <source>
        <dbReference type="ARBA" id="ARBA00023157"/>
    </source>
</evidence>
<dbReference type="GO" id="GO:0006508">
    <property type="term" value="P:proteolysis"/>
    <property type="evidence" value="ECO:0007669"/>
    <property type="project" value="UniProtKB-KW"/>
</dbReference>
<comment type="caution">
    <text evidence="6">The sequence shown here is derived from an EMBL/GenBank/DDBJ whole genome shotgun (WGS) entry which is preliminary data.</text>
</comment>
<proteinExistence type="inferred from homology"/>
<feature type="signal peptide" evidence="4">
    <location>
        <begin position="1"/>
        <end position="16"/>
    </location>
</feature>
<dbReference type="Proteomes" id="UP000494165">
    <property type="component" value="Unassembled WGS sequence"/>
</dbReference>
<keyword evidence="3" id="KW-0378">Hydrolase</keyword>
<evidence type="ECO:0000259" key="5">
    <source>
        <dbReference type="PROSITE" id="PS50240"/>
    </source>
</evidence>
<keyword evidence="1" id="KW-1015">Disulfide bond</keyword>
<keyword evidence="3" id="KW-0720">Serine protease</keyword>